<evidence type="ECO:0000256" key="3">
    <source>
        <dbReference type="ARBA" id="ARBA00022544"/>
    </source>
</evidence>
<dbReference type="Pfam" id="PF05504">
    <property type="entry name" value="Spore_GerAC"/>
    <property type="match status" value="1"/>
</dbReference>
<dbReference type="Proteomes" id="UP000613512">
    <property type="component" value="Unassembled WGS sequence"/>
</dbReference>
<keyword evidence="11" id="KW-1185">Reference proteome</keyword>
<dbReference type="AlphaFoldDB" id="A0A916WCQ8"/>
<dbReference type="EMBL" id="BMEY01000021">
    <property type="protein sequence ID" value="GGA87563.1"/>
    <property type="molecule type" value="Genomic_DNA"/>
</dbReference>
<evidence type="ECO:0000259" key="9">
    <source>
        <dbReference type="Pfam" id="PF25198"/>
    </source>
</evidence>
<evidence type="ECO:0000256" key="1">
    <source>
        <dbReference type="ARBA" id="ARBA00004635"/>
    </source>
</evidence>
<reference evidence="10" key="1">
    <citation type="journal article" date="2014" name="Int. J. Syst. Evol. Microbiol.">
        <title>Complete genome sequence of Corynebacterium casei LMG S-19264T (=DSM 44701T), isolated from a smear-ripened cheese.</title>
        <authorList>
            <consortium name="US DOE Joint Genome Institute (JGI-PGF)"/>
            <person name="Walter F."/>
            <person name="Albersmeier A."/>
            <person name="Kalinowski J."/>
            <person name="Ruckert C."/>
        </authorList>
    </citation>
    <scope>NUCLEOTIDE SEQUENCE</scope>
    <source>
        <strain evidence="10">CGMCC 1.12408</strain>
    </source>
</reference>
<keyword evidence="3" id="KW-0309">Germination</keyword>
<comment type="caution">
    <text evidence="10">The sequence shown here is derived from an EMBL/GenBank/DDBJ whole genome shotgun (WGS) entry which is preliminary data.</text>
</comment>
<evidence type="ECO:0008006" key="12">
    <source>
        <dbReference type="Google" id="ProtNLM"/>
    </source>
</evidence>
<dbReference type="Pfam" id="PF25198">
    <property type="entry name" value="Spore_GerAC_N"/>
    <property type="match status" value="1"/>
</dbReference>
<dbReference type="Gene3D" id="3.30.300.210">
    <property type="entry name" value="Nutrient germinant receptor protein C, domain 3"/>
    <property type="match status" value="1"/>
</dbReference>
<dbReference type="RefSeq" id="WP_188385774.1">
    <property type="nucleotide sequence ID" value="NZ_BMEY01000021.1"/>
</dbReference>
<dbReference type="InterPro" id="IPR008844">
    <property type="entry name" value="Spore_GerAC-like"/>
</dbReference>
<dbReference type="InterPro" id="IPR038501">
    <property type="entry name" value="Spore_GerAC_C_sf"/>
</dbReference>
<keyword evidence="7" id="KW-0449">Lipoprotein</keyword>
<dbReference type="PANTHER" id="PTHR35789">
    <property type="entry name" value="SPORE GERMINATION PROTEIN B3"/>
    <property type="match status" value="1"/>
</dbReference>
<evidence type="ECO:0000259" key="8">
    <source>
        <dbReference type="Pfam" id="PF05504"/>
    </source>
</evidence>
<evidence type="ECO:0000256" key="2">
    <source>
        <dbReference type="ARBA" id="ARBA00007886"/>
    </source>
</evidence>
<reference evidence="10" key="2">
    <citation type="submission" date="2020-09" db="EMBL/GenBank/DDBJ databases">
        <authorList>
            <person name="Sun Q."/>
            <person name="Zhou Y."/>
        </authorList>
    </citation>
    <scope>NUCLEOTIDE SEQUENCE</scope>
    <source>
        <strain evidence="10">CGMCC 1.12408</strain>
    </source>
</reference>
<feature type="domain" description="Spore germination GerAC-like C-terminal" evidence="8">
    <location>
        <begin position="237"/>
        <end position="406"/>
    </location>
</feature>
<organism evidence="10 11">
    <name type="scientific">Ornithinibacillus halotolerans</name>
    <dbReference type="NCBI Taxonomy" id="1274357"/>
    <lineage>
        <taxon>Bacteria</taxon>
        <taxon>Bacillati</taxon>
        <taxon>Bacillota</taxon>
        <taxon>Bacilli</taxon>
        <taxon>Bacillales</taxon>
        <taxon>Bacillaceae</taxon>
        <taxon>Ornithinibacillus</taxon>
    </lineage>
</organism>
<protein>
    <recommendedName>
        <fullName evidence="12">Ger(X)C family spore germination protein</fullName>
    </recommendedName>
</protein>
<evidence type="ECO:0000256" key="4">
    <source>
        <dbReference type="ARBA" id="ARBA00022729"/>
    </source>
</evidence>
<dbReference type="PROSITE" id="PS51257">
    <property type="entry name" value="PROKAR_LIPOPROTEIN"/>
    <property type="match status" value="1"/>
</dbReference>
<keyword evidence="5" id="KW-0472">Membrane</keyword>
<evidence type="ECO:0000313" key="10">
    <source>
        <dbReference type="EMBL" id="GGA87563.1"/>
    </source>
</evidence>
<gene>
    <name evidence="10" type="ORF">GCM10008025_32940</name>
</gene>
<name>A0A916WCQ8_9BACI</name>
<comment type="subcellular location">
    <subcellularLocation>
        <location evidence="1">Membrane</location>
        <topology evidence="1">Lipid-anchor</topology>
    </subcellularLocation>
</comment>
<dbReference type="PANTHER" id="PTHR35789:SF1">
    <property type="entry name" value="SPORE GERMINATION PROTEIN B3"/>
    <property type="match status" value="1"/>
</dbReference>
<keyword evidence="4" id="KW-0732">Signal</keyword>
<evidence type="ECO:0000313" key="11">
    <source>
        <dbReference type="Proteomes" id="UP000613512"/>
    </source>
</evidence>
<comment type="similarity">
    <text evidence="2">Belongs to the GerABKC lipoprotein family.</text>
</comment>
<evidence type="ECO:0000256" key="5">
    <source>
        <dbReference type="ARBA" id="ARBA00023136"/>
    </source>
</evidence>
<evidence type="ECO:0000256" key="6">
    <source>
        <dbReference type="ARBA" id="ARBA00023139"/>
    </source>
</evidence>
<dbReference type="NCBIfam" id="TIGR02887">
    <property type="entry name" value="spore_ger_x_C"/>
    <property type="match status" value="1"/>
</dbReference>
<proteinExistence type="inferred from homology"/>
<dbReference type="InterPro" id="IPR057336">
    <property type="entry name" value="GerAC_N"/>
</dbReference>
<dbReference type="GO" id="GO:0016020">
    <property type="term" value="C:membrane"/>
    <property type="evidence" value="ECO:0007669"/>
    <property type="project" value="UniProtKB-SubCell"/>
</dbReference>
<evidence type="ECO:0000256" key="7">
    <source>
        <dbReference type="ARBA" id="ARBA00023288"/>
    </source>
</evidence>
<dbReference type="InterPro" id="IPR046953">
    <property type="entry name" value="Spore_GerAC-like_C"/>
</dbReference>
<feature type="domain" description="Spore germination protein N-terminal" evidence="9">
    <location>
        <begin position="25"/>
        <end position="199"/>
    </location>
</feature>
<keyword evidence="6" id="KW-0564">Palmitate</keyword>
<dbReference type="GO" id="GO:0009847">
    <property type="term" value="P:spore germination"/>
    <property type="evidence" value="ECO:0007669"/>
    <property type="project" value="InterPro"/>
</dbReference>
<accession>A0A916WCQ8</accession>
<sequence>MNKIKAIHLLIMLLSLLFLLAGCWDQRESEEQAYVIAIGLDKAEEDEQRVKVSYLIANPEAGSAAQGGNTDEPPREIISFIADDFVTSRNLANVVIAKQVTYDILKLIIVSEEFARDEKFIRWIYDATKEMEIRRDTKFLITKESTATFLQNNQPRLETRPHRYFDLMFERGKETGMLPPSDLNTFFRITEADADLYLGIYGTTEKSDKTRKGTEIDQIVAGEFDYEGETNPTQFAGSAVFKEGKMIDTLTIEETQLAFLLNPTLDAQQILATFPDPFDENYRVTTKVMLDGKVDVKMKLKKDPPQIDVIVPLLIEVLSNHSMTDYQLNPEKKVELKNQFKKVLQEKIDALVTKTQEEYETEPFGWSTIARKKFLTIPQWVEFDWMKTYPDMKIDVSVDIKLGKFGRQGDLPSFEEVRD</sequence>